<dbReference type="AlphaFoldDB" id="S2E4J7"/>
<feature type="transmembrane region" description="Helical" evidence="1">
    <location>
        <begin position="6"/>
        <end position="23"/>
    </location>
</feature>
<keyword evidence="1" id="KW-0472">Membrane</keyword>
<proteinExistence type="predicted"/>
<sequence length="44" mass="5161">MAESGYMWIYLIFLLIPLSRVLPRIIRKYRKNNPPANVSPDKSV</sequence>
<evidence type="ECO:0000256" key="1">
    <source>
        <dbReference type="SAM" id="Phobius"/>
    </source>
</evidence>
<keyword evidence="3" id="KW-1185">Reference proteome</keyword>
<keyword evidence="1" id="KW-0812">Transmembrane</keyword>
<name>S2E4J7_9ARCH</name>
<dbReference type="Proteomes" id="UP000014065">
    <property type="component" value="Unassembled WGS sequence"/>
</dbReference>
<dbReference type="EMBL" id="AHJG01000099">
    <property type="protein sequence ID" value="EPA06120.1"/>
    <property type="molecule type" value="Genomic_DNA"/>
</dbReference>
<comment type="caution">
    <text evidence="2">The sequence shown here is derived from an EMBL/GenBank/DDBJ whole genome shotgun (WGS) entry which is preliminary data.</text>
</comment>
<evidence type="ECO:0000313" key="3">
    <source>
        <dbReference type="Proteomes" id="UP000014065"/>
    </source>
</evidence>
<keyword evidence="1" id="KW-1133">Transmembrane helix</keyword>
<organism evidence="2 3">
    <name type="scientific">Candidatus Nitrosarchaeum limnium BG20</name>
    <dbReference type="NCBI Taxonomy" id="859192"/>
    <lineage>
        <taxon>Archaea</taxon>
        <taxon>Nitrososphaerota</taxon>
        <taxon>Nitrososphaeria</taxon>
        <taxon>Nitrosopumilales</taxon>
        <taxon>Nitrosopumilaceae</taxon>
        <taxon>Nitrosarchaeum</taxon>
    </lineage>
</organism>
<protein>
    <submittedName>
        <fullName evidence="2">Uncharacterized protein</fullName>
    </submittedName>
</protein>
<accession>S2E4J7</accession>
<evidence type="ECO:0000313" key="2">
    <source>
        <dbReference type="EMBL" id="EPA06120.1"/>
    </source>
</evidence>
<reference evidence="2 3" key="1">
    <citation type="journal article" date="2012" name="J. Bacteriol.">
        <title>Genome Sequence of "Candidatus Nitrosoarchaeum limnia" BG20, a Low-Salinity Ammonia-Oxidizing Archaeon from the San Francisco Bay Estuary.</title>
        <authorList>
            <person name="Mosier A.C."/>
            <person name="Allen E.E."/>
            <person name="Kim M."/>
            <person name="Ferriera S."/>
            <person name="Francis C.A."/>
        </authorList>
    </citation>
    <scope>NUCLEOTIDE SEQUENCE [LARGE SCALE GENOMIC DNA]</scope>
    <source>
        <strain evidence="2 3">BG20</strain>
    </source>
</reference>
<gene>
    <name evidence="2" type="ORF">BG20_I0627</name>
</gene>